<dbReference type="OpenTargets" id="ENSG00000197822"/>
<accession>A0A0G2JPF2</accession>
<dbReference type="Bgee" id="ENSG00000197822">
    <property type="expression patterns" value="Expressed in islet of Langerhans and 128 other cell types or tissues"/>
</dbReference>
<dbReference type="Ensembl" id="ENST00000681588.1">
    <property type="protein sequence ID" value="ENSP00000506017.1"/>
    <property type="gene ID" value="ENSG00000197822.12"/>
</dbReference>
<sequence length="130" mass="14659">MSSRPLESPPPYRPDEFKPNHYAPSNDIYGGEMHVRPMLSQPAYSFYPEDEILHFYKWTSPPGVIRILSMLIIVMCIAIFACVASTLAWDRGYGTSLLGGHCHCTGVHDYCGFCFNNFLCCENSKKDGQV</sequence>
<evidence type="ECO:0000313" key="4">
    <source>
        <dbReference type="Ensembl" id="ENSP00000506017.1"/>
    </source>
</evidence>
<gene>
    <name evidence="3" type="primary">OCLN</name>
</gene>
<evidence type="ECO:0000313" key="5">
    <source>
        <dbReference type="Proteomes" id="UP000005640"/>
    </source>
</evidence>
<evidence type="ECO:0000256" key="2">
    <source>
        <dbReference type="SAM" id="Phobius"/>
    </source>
</evidence>
<evidence type="ECO:0007829" key="7">
    <source>
        <dbReference type="ProteomicsDB" id="A0A0G2JPF2"/>
    </source>
</evidence>
<proteinExistence type="evidence at protein level"/>
<feature type="region of interest" description="Disordered" evidence="1">
    <location>
        <begin position="1"/>
        <end position="24"/>
    </location>
</feature>
<keyword evidence="2" id="KW-1133">Transmembrane helix</keyword>
<evidence type="ECO:0007829" key="6">
    <source>
        <dbReference type="PeptideAtlas" id="A0A0G2JPF2"/>
    </source>
</evidence>
<reference evidence="4" key="3">
    <citation type="journal article" date="2004" name="Nature">
        <title>Finishing the euchromatic sequence of the human genome.</title>
        <authorList>
            <consortium name="International Human Genome Sequencing Consortium"/>
        </authorList>
    </citation>
    <scope>NUCLEOTIDE SEQUENCE [LARGE SCALE GENOMIC DNA]</scope>
</reference>
<dbReference type="Proteomes" id="UP000005640">
    <property type="component" value="Chromosome 5"/>
</dbReference>
<protein>
    <submittedName>
        <fullName evidence="3">Occludin</fullName>
    </submittedName>
</protein>
<keyword evidence="5" id="KW-1185">Reference proteome</keyword>
<reference evidence="4 5" key="2">
    <citation type="journal article" date="2004" name="Nature">
        <title>The DNA sequence and comparative analysis of human chromosome 5.</title>
        <authorList>
            <person name="Schmutz J."/>
            <person name="Martin J."/>
            <person name="Terry A."/>
            <person name="Couronne O."/>
            <person name="Grimwood J."/>
            <person name="Lowry S."/>
            <person name="Gordon L.A."/>
            <person name="Scott D."/>
            <person name="Xie G."/>
            <person name="Huang W."/>
            <person name="Hellsten U."/>
            <person name="Tran-Gyamfi M."/>
            <person name="She X."/>
            <person name="Prabhakar S."/>
            <person name="Aerts A."/>
            <person name="Altherr M."/>
            <person name="Bajorek E."/>
            <person name="Black S."/>
            <person name="Branscomb E."/>
            <person name="Caoile C."/>
            <person name="Challacombe J.F."/>
            <person name="Chan Y.M."/>
            <person name="Denys M."/>
            <person name="Detter J.C."/>
            <person name="Escobar J."/>
            <person name="Flowers D."/>
            <person name="Fotopulos D."/>
            <person name="Glavina T."/>
            <person name="Gomez M."/>
            <person name="Gonzales E."/>
            <person name="Goodstein D."/>
            <person name="Grigoriev I."/>
            <person name="Groza M."/>
            <person name="Hammon N."/>
            <person name="Hawkins T."/>
            <person name="Haydu L."/>
            <person name="Israni S."/>
            <person name="Jett J."/>
            <person name="Kadner K."/>
            <person name="Kimball H."/>
            <person name="Kobayashi A."/>
            <person name="Lopez F."/>
            <person name="Lou Y."/>
            <person name="Martinez D."/>
            <person name="Medina C."/>
            <person name="Morgan J."/>
            <person name="Nandkeshwar R."/>
            <person name="Noonan J.P."/>
            <person name="Pitluck S."/>
            <person name="Pollard M."/>
            <person name="Predki P."/>
            <person name="Priest J."/>
            <person name="Ramirez L."/>
            <person name="Retterer J."/>
            <person name="Rodriguez A."/>
            <person name="Rogers S."/>
            <person name="Salamov A."/>
            <person name="Salazar A."/>
            <person name="Thayer N."/>
            <person name="Tice H."/>
            <person name="Tsai M."/>
            <person name="Ustaszewska A."/>
            <person name="Vo N."/>
            <person name="Wheeler J."/>
            <person name="Wu K."/>
            <person name="Yang J."/>
            <person name="Dickson M."/>
            <person name="Cheng J.F."/>
            <person name="Eichler E.E."/>
            <person name="Olsen A."/>
            <person name="Pennacchio L.A."/>
            <person name="Rokhsar D.S."/>
            <person name="Richardson P."/>
            <person name="Lucas S.M."/>
            <person name="Myers R.M."/>
            <person name="Rubin E.M."/>
        </authorList>
    </citation>
    <scope>NUCLEOTIDE SEQUENCE [LARGE SCALE GENOMIC DNA]</scope>
</reference>
<dbReference type="EMBL" id="AC145146">
    <property type="status" value="NOT_ANNOTATED_CDS"/>
    <property type="molecule type" value="Genomic_DNA"/>
</dbReference>
<feature type="transmembrane region" description="Helical" evidence="2">
    <location>
        <begin position="64"/>
        <end position="89"/>
    </location>
</feature>
<evidence type="ECO:0000256" key="1">
    <source>
        <dbReference type="SAM" id="MobiDB-lite"/>
    </source>
</evidence>
<dbReference type="AlphaFoldDB" id="A0A0G2JPF2"/>
<dbReference type="ChiTaRS" id="OCLN">
    <property type="organism name" value="human"/>
</dbReference>
<name>A0A0G2JPF2_HUMAN</name>
<dbReference type="OrthoDB" id="8867927at2759"/>
<keyword evidence="6 7" id="KW-1267">Proteomics identification</keyword>
<dbReference type="Ensembl" id="ENST00000613193.4">
    <property type="protein sequence ID" value="ENSP00000483480.1"/>
    <property type="gene ID" value="ENSG00000273814.4"/>
</dbReference>
<reference evidence="3" key="4">
    <citation type="submission" date="2025-05" db="UniProtKB">
        <authorList>
            <consortium name="Ensembl"/>
        </authorList>
    </citation>
    <scope>IDENTIFICATION</scope>
</reference>
<keyword evidence="2" id="KW-0472">Membrane</keyword>
<dbReference type="EMBL" id="AC147575">
    <property type="status" value="NOT_ANNOTATED_CDS"/>
    <property type="molecule type" value="Genomic_DNA"/>
</dbReference>
<evidence type="ECO:0000313" key="3">
    <source>
        <dbReference type="Ensembl" id="ENSP00000483480.1"/>
    </source>
</evidence>
<organism evidence="3 5">
    <name type="scientific">Homo sapiens</name>
    <name type="common">Human</name>
    <dbReference type="NCBI Taxonomy" id="9606"/>
    <lineage>
        <taxon>Eukaryota</taxon>
        <taxon>Metazoa</taxon>
        <taxon>Chordata</taxon>
        <taxon>Craniata</taxon>
        <taxon>Vertebrata</taxon>
        <taxon>Euteleostomi</taxon>
        <taxon>Mammalia</taxon>
        <taxon>Eutheria</taxon>
        <taxon>Euarchontoglires</taxon>
        <taxon>Primates</taxon>
        <taxon>Haplorrhini</taxon>
        <taxon>Catarrhini</taxon>
        <taxon>Hominidae</taxon>
        <taxon>Homo</taxon>
    </lineage>
</organism>
<dbReference type="GeneTree" id="ENSGT00730000110989"/>
<keyword evidence="2" id="KW-0812">Transmembrane</keyword>
<reference evidence="4" key="1">
    <citation type="journal article" date="2001" name="Nature">
        <title>Initial sequencing and analysis of the human genome.</title>
        <authorList>
            <consortium name="International Human Genome Sequencing Consortium"/>
            <person name="Lander E.S."/>
            <person name="Linton L.M."/>
            <person name="Birren B."/>
            <person name="Nusbaum C."/>
            <person name="Zody M.C."/>
            <person name="Baldwin J."/>
            <person name="Devon K."/>
            <person name="Dewar K."/>
            <person name="Doyle M."/>
            <person name="FitzHugh W."/>
            <person name="Funke R."/>
            <person name="Gage D."/>
            <person name="Harris K."/>
            <person name="Heaford A."/>
            <person name="Howland J."/>
            <person name="Kann L."/>
            <person name="Lehoczky J."/>
            <person name="LeVine R."/>
            <person name="McEwan P."/>
            <person name="McKernan K."/>
            <person name="Meldrim J."/>
            <person name="Mesirov J.P."/>
            <person name="Miranda C."/>
            <person name="Morris W."/>
            <person name="Naylor J."/>
            <person name="Raymond C."/>
            <person name="Rosetti M."/>
            <person name="Santos R."/>
            <person name="Sheridan A."/>
            <person name="Sougnez C."/>
            <person name="Stange-Thomann N."/>
            <person name="Stojanovic N."/>
            <person name="Subramanian A."/>
            <person name="Wyman D."/>
            <person name="Rogers J."/>
            <person name="Sulston J."/>
            <person name="Ainscough R."/>
            <person name="Beck S."/>
            <person name="Bentley D."/>
            <person name="Burton J."/>
            <person name="Clee C."/>
            <person name="Carter N."/>
            <person name="Coulson A."/>
            <person name="Deadman R."/>
            <person name="Deloukas P."/>
            <person name="Dunham A."/>
            <person name="Dunham I."/>
            <person name="Durbin R."/>
            <person name="French L."/>
            <person name="Grafham D."/>
            <person name="Gregory S."/>
            <person name="Hubbard T."/>
            <person name="Humphray S."/>
            <person name="Hunt A."/>
            <person name="Jones M."/>
            <person name="Lloyd C."/>
            <person name="McMurray A."/>
            <person name="Matthews L."/>
            <person name="Mercer S."/>
            <person name="Milne S."/>
            <person name="Mullikin J.C."/>
            <person name="Mungall A."/>
            <person name="Plumb R."/>
            <person name="Ross M."/>
            <person name="Shownkeen R."/>
            <person name="Sims S."/>
            <person name="Waterston R.H."/>
            <person name="Wilson R.K."/>
            <person name="Hillier L.W."/>
            <person name="McPherson J.D."/>
            <person name="Marra M.A."/>
            <person name="Mardis E.R."/>
            <person name="Fulton L.A."/>
            <person name="Chinwalla A.T."/>
            <person name="Pepin K.H."/>
            <person name="Gish W.R."/>
            <person name="Chissoe S.L."/>
            <person name="Wendl M.C."/>
            <person name="Delehaunty K.D."/>
            <person name="Miner T.L."/>
            <person name="Delehaunty A."/>
            <person name="Kramer J.B."/>
            <person name="Cook L.L."/>
            <person name="Fulton R.S."/>
            <person name="Johnson D.L."/>
            <person name="Minx P.J."/>
            <person name="Clifton S.W."/>
            <person name="Hawkins T."/>
            <person name="Branscomb E."/>
            <person name="Predki P."/>
            <person name="Richardson P."/>
            <person name="Wenning S."/>
            <person name="Slezak T."/>
            <person name="Doggett N."/>
            <person name="Cheng J.F."/>
            <person name="Olsen A."/>
            <person name="Lucas S."/>
            <person name="Elkin C."/>
            <person name="Uberbacher E."/>
            <person name="Frazier M."/>
            <person name="Gibbs R.A."/>
            <person name="Muzny D.M."/>
            <person name="Scherer S.E."/>
            <person name="Bouck J.B."/>
            <person name="Sodergren E.J."/>
            <person name="Worley K.C."/>
            <person name="Rives C.M."/>
            <person name="Gorrell J.H."/>
            <person name="Metzker M.L."/>
            <person name="Naylor S.L."/>
            <person name="Kucherlapati R.S."/>
            <person name="Nelson D.L."/>
            <person name="Weinstock G.M."/>
            <person name="Sakaki Y."/>
            <person name="Fujiyama A."/>
            <person name="Hattori M."/>
            <person name="Yada T."/>
            <person name="Toyoda A."/>
            <person name="Itoh T."/>
            <person name="Kawagoe C."/>
            <person name="Watanabe H."/>
            <person name="Totoki Y."/>
            <person name="Taylor T."/>
            <person name="Weissenbach J."/>
            <person name="Heilig R."/>
            <person name="Saurin W."/>
            <person name="Artiguenave F."/>
            <person name="Brottier P."/>
            <person name="Bruls T."/>
            <person name="Pelletier E."/>
            <person name="Robert C."/>
            <person name="Wincker P."/>
            <person name="Smith D.R."/>
            <person name="Doucette-Stamm L."/>
            <person name="Rubenfield M."/>
            <person name="Weinstock K."/>
            <person name="Lee H.M."/>
            <person name="Dubois J."/>
            <person name="Rosenthal A."/>
            <person name="Platzer M."/>
            <person name="Nyakatura G."/>
            <person name="Taudien S."/>
            <person name="Rump A."/>
            <person name="Yang H."/>
            <person name="Yu J."/>
            <person name="Wang J."/>
            <person name="Huang G."/>
            <person name="Gu J."/>
            <person name="Hood L."/>
            <person name="Rowen L."/>
            <person name="Madan A."/>
            <person name="Qin S."/>
            <person name="Davis R.W."/>
            <person name="Federspiel N.A."/>
            <person name="Abola A.P."/>
            <person name="Proctor M.J."/>
            <person name="Myers R.M."/>
            <person name="Schmutz J."/>
            <person name="Dickson M."/>
            <person name="Grimwood J."/>
            <person name="Cox D.R."/>
            <person name="Olson M.V."/>
            <person name="Kaul R."/>
            <person name="Raymond C."/>
            <person name="Shimizu N."/>
            <person name="Kawasaki K."/>
            <person name="Minoshima S."/>
            <person name="Evans G.A."/>
            <person name="Athanasiou M."/>
            <person name="Schultz R."/>
            <person name="Roe B.A."/>
            <person name="Chen F."/>
            <person name="Pan H."/>
            <person name="Ramser J."/>
            <person name="Lehrach H."/>
            <person name="Reinhardt R."/>
            <person name="McCombie W.R."/>
            <person name="de la Bastide M."/>
            <person name="Dedhia N."/>
            <person name="Blocker H."/>
            <person name="Hornischer K."/>
            <person name="Nordsiek G."/>
            <person name="Agarwala R."/>
            <person name="Aravind L."/>
            <person name="Bailey J.A."/>
            <person name="Bateman A."/>
            <person name="Batzoglou S."/>
            <person name="Birney E."/>
            <person name="Bork P."/>
            <person name="Brown D.G."/>
            <person name="Burge C.B."/>
            <person name="Cerutti L."/>
            <person name="Chen H.C."/>
            <person name="Church D."/>
            <person name="Clamp M."/>
            <person name="Copley R.R."/>
            <person name="Doerks T."/>
            <person name="Eddy S.R."/>
            <person name="Eichler E.E."/>
            <person name="Furey T.S."/>
            <person name="Galagan J."/>
            <person name="Gilbert J.G."/>
            <person name="Harmon C."/>
            <person name="Hayashizaki Y."/>
            <person name="Haussler D."/>
            <person name="Hermjakob H."/>
            <person name="Hokamp K."/>
            <person name="Jang W."/>
            <person name="Johnson L.S."/>
            <person name="Jones T.A."/>
            <person name="Kasif S."/>
            <person name="Kaspryzk A."/>
            <person name="Kennedy S."/>
            <person name="Kent W.J."/>
            <person name="Kitts P."/>
            <person name="Koonin E.V."/>
            <person name="Korf I."/>
            <person name="Kulp D."/>
            <person name="Lancet D."/>
            <person name="Lowe T.M."/>
            <person name="McLysaght A."/>
            <person name="Mikkelsen T."/>
            <person name="Moran J.V."/>
            <person name="Mulder N."/>
            <person name="Pollara V.J."/>
            <person name="Ponting C.P."/>
            <person name="Schuler G."/>
            <person name="Schultz J."/>
            <person name="Slater G."/>
            <person name="Smit A.F."/>
            <person name="Stupka E."/>
            <person name="Szustakowski J."/>
            <person name="Thierry-Mieg D."/>
            <person name="Thierry-Mieg J."/>
            <person name="Wagner L."/>
            <person name="Wallis J."/>
            <person name="Wheeler R."/>
            <person name="Williams A."/>
            <person name="Wolf Y.I."/>
            <person name="Wolfe K.H."/>
            <person name="Yang S.P."/>
            <person name="Yeh R.F."/>
            <person name="Collins F."/>
            <person name="Guyer M.S."/>
            <person name="Peterson J."/>
            <person name="Felsenfeld A."/>
            <person name="Wetterstrand K.A."/>
            <person name="Patrinos A."/>
            <person name="Morgan M.J."/>
            <person name="de Jong P."/>
            <person name="Catanese J.J."/>
            <person name="Osoegawa K."/>
            <person name="Shizuya H."/>
            <person name="Choi S."/>
            <person name="Chen Y.J."/>
        </authorList>
    </citation>
    <scope>NUCLEOTIDE SEQUENCE [LARGE SCALE GENOMIC DNA]</scope>
</reference>
<dbReference type="HGNC" id="HGNC:8104">
    <property type="gene designation" value="OCLN"/>
</dbReference>